<protein>
    <recommendedName>
        <fullName evidence="3">Lipocalin-like domain-containing protein</fullName>
    </recommendedName>
</protein>
<name>A0ABX1DDL4_9FLAO</name>
<evidence type="ECO:0000313" key="2">
    <source>
        <dbReference type="Proteomes" id="UP000760545"/>
    </source>
</evidence>
<keyword evidence="2" id="KW-1185">Reference proteome</keyword>
<dbReference type="RefSeq" id="WP_167918872.1">
    <property type="nucleotide sequence ID" value="NZ_JAAVJS010000019.1"/>
</dbReference>
<reference evidence="1 2" key="1">
    <citation type="submission" date="2020-03" db="EMBL/GenBank/DDBJ databases">
        <title>Tamlana sp. nov, isolated from XXX.</title>
        <authorList>
            <person name="Cao W.R."/>
        </authorList>
    </citation>
    <scope>NUCLEOTIDE SEQUENCE [LARGE SCALE GENOMIC DNA]</scope>
    <source>
        <strain evidence="1 2">HST1-43</strain>
    </source>
</reference>
<proteinExistence type="predicted"/>
<gene>
    <name evidence="1" type="ORF">HC176_12740</name>
</gene>
<dbReference type="Proteomes" id="UP000760545">
    <property type="component" value="Unassembled WGS sequence"/>
</dbReference>
<comment type="caution">
    <text evidence="1">The sequence shown here is derived from an EMBL/GenBank/DDBJ whole genome shotgun (WGS) entry which is preliminary data.</text>
</comment>
<dbReference type="EMBL" id="JAAVJS010000019">
    <property type="protein sequence ID" value="NJX16355.1"/>
    <property type="molecule type" value="Genomic_DNA"/>
</dbReference>
<organism evidence="1 2">
    <name type="scientific">Tamlana crocina</name>
    <dbReference type="NCBI Taxonomy" id="393006"/>
    <lineage>
        <taxon>Bacteria</taxon>
        <taxon>Pseudomonadati</taxon>
        <taxon>Bacteroidota</taxon>
        <taxon>Flavobacteriia</taxon>
        <taxon>Flavobacteriales</taxon>
        <taxon>Flavobacteriaceae</taxon>
        <taxon>Tamlana</taxon>
    </lineage>
</organism>
<evidence type="ECO:0008006" key="3">
    <source>
        <dbReference type="Google" id="ProtNLM"/>
    </source>
</evidence>
<accession>A0ABX1DDL4</accession>
<sequence length="157" mass="18220">MKKHLTLALITLIAVSSCKKNNETAMAEAIEETNKEYTLEGAWEMTSYLNYGGDGSIDTIKTSEKFMQMKMFSQTKYMWNRFTAYHPSEWFGSGDYTFKNDTLIEHTEYGSEALLTILEKDSIHRLSIFFIDKDSYMQTEKDSLGNPIYGEIYHRVK</sequence>
<dbReference type="Gene3D" id="2.40.128.490">
    <property type="entry name" value="Uncharacterised protein PF14869, DUF4488"/>
    <property type="match status" value="1"/>
</dbReference>
<evidence type="ECO:0000313" key="1">
    <source>
        <dbReference type="EMBL" id="NJX16355.1"/>
    </source>
</evidence>
<dbReference type="PROSITE" id="PS51257">
    <property type="entry name" value="PROKAR_LIPOPROTEIN"/>
    <property type="match status" value="1"/>
</dbReference>